<evidence type="ECO:0000313" key="3">
    <source>
        <dbReference type="EMBL" id="AEH06085.1"/>
    </source>
</evidence>
<evidence type="ECO:0000313" key="4">
    <source>
        <dbReference type="Proteomes" id="UP000009296"/>
    </source>
</evidence>
<sequence>MGDILNILHYLIQILFLSSVGIIIAGIIEETNIFFIIKKITKPLCLISNLPEECVLSLLGNFINPTVGKSMLAKYYKENKINSKETIITTIISPLPTILGESIFRIILPLAVAILGVKLGVIYVSIIVISGFLQALIGILYANLFFERKAVKINNNDDNYNSKTDIKLHLTVNDIINGFKKSLKILKKIIPMIIIFTFLMDILIKLGLMDVIGYIFTPIFKIFNLPGDAITVLIANIIHSSAGYATVDMLIKNGILNEKQALLTLLIGNIITTTMLYLKYTFGNYIALFGKFGIKLTIINYSVSLIIKILLIACVMLLMF</sequence>
<organism evidence="3 4">
    <name type="scientific">Methanothermococcus okinawensis (strain DSM 14208 / JCM 11175 / IH1)</name>
    <dbReference type="NCBI Taxonomy" id="647113"/>
    <lineage>
        <taxon>Archaea</taxon>
        <taxon>Methanobacteriati</taxon>
        <taxon>Methanobacteriota</taxon>
        <taxon>Methanomada group</taxon>
        <taxon>Methanococci</taxon>
        <taxon>Methanococcales</taxon>
        <taxon>Methanococcaceae</taxon>
        <taxon>Methanothermococcus</taxon>
    </lineage>
</organism>
<gene>
    <name evidence="3" type="ordered locus">Metok_0089</name>
</gene>
<keyword evidence="1" id="KW-0812">Transmembrane</keyword>
<name>F8AMW2_METOI</name>
<feature type="transmembrane region" description="Helical" evidence="1">
    <location>
        <begin position="262"/>
        <end position="278"/>
    </location>
</feature>
<feature type="transmembrane region" description="Helical" evidence="1">
    <location>
        <begin position="229"/>
        <end position="250"/>
    </location>
</feature>
<evidence type="ECO:0000259" key="2">
    <source>
        <dbReference type="Pfam" id="PF07670"/>
    </source>
</evidence>
<dbReference type="eggNOG" id="arCOG00360">
    <property type="taxonomic scope" value="Archaea"/>
</dbReference>
<dbReference type="Pfam" id="PF07670">
    <property type="entry name" value="Gate"/>
    <property type="match status" value="1"/>
</dbReference>
<keyword evidence="1" id="KW-0472">Membrane</keyword>
<keyword evidence="1" id="KW-1133">Transmembrane helix</keyword>
<dbReference type="AlphaFoldDB" id="F8AMW2"/>
<proteinExistence type="predicted"/>
<dbReference type="PANTHER" id="PTHR38139">
    <property type="entry name" value="GATE DOMAIN-CONTAINING PROTEIN"/>
    <property type="match status" value="1"/>
</dbReference>
<feature type="transmembrane region" description="Helical" evidence="1">
    <location>
        <begin position="298"/>
        <end position="319"/>
    </location>
</feature>
<dbReference type="HOGENOM" id="CLU_048086_2_0_2"/>
<dbReference type="STRING" id="647113.Metok_0089"/>
<dbReference type="InterPro" id="IPR038880">
    <property type="entry name" value="MJ0871-like"/>
</dbReference>
<dbReference type="KEGG" id="mok:Metok_0089"/>
<evidence type="ECO:0000256" key="1">
    <source>
        <dbReference type="SAM" id="Phobius"/>
    </source>
</evidence>
<reference evidence="3" key="1">
    <citation type="submission" date="2011-05" db="EMBL/GenBank/DDBJ databases">
        <title>Complete sequence of chromosome of Methanothermococcus okinawensis IH1.</title>
        <authorList>
            <consortium name="US DOE Joint Genome Institute"/>
            <person name="Lucas S."/>
            <person name="Han J."/>
            <person name="Lapidus A."/>
            <person name="Cheng J.-F."/>
            <person name="Goodwin L."/>
            <person name="Pitluck S."/>
            <person name="Peters L."/>
            <person name="Mikhailova N."/>
            <person name="Held B."/>
            <person name="Han C."/>
            <person name="Tapia R."/>
            <person name="Land M."/>
            <person name="Hauser L."/>
            <person name="Kyrpides N."/>
            <person name="Ivanova N."/>
            <person name="Pagani I."/>
            <person name="Sieprawska-Lupa M."/>
            <person name="Takai K."/>
            <person name="Miyazaki J."/>
            <person name="Whitman W."/>
            <person name="Woyke T."/>
        </authorList>
    </citation>
    <scope>NUCLEOTIDE SEQUENCE [LARGE SCALE GENOMIC DNA]</scope>
    <source>
        <strain evidence="3">IH1</strain>
    </source>
</reference>
<feature type="domain" description="Nucleoside transporter/FeoB GTPase Gate" evidence="2">
    <location>
        <begin position="186"/>
        <end position="291"/>
    </location>
</feature>
<feature type="transmembrane region" description="Helical" evidence="1">
    <location>
        <begin position="121"/>
        <end position="146"/>
    </location>
</feature>
<feature type="transmembrane region" description="Helical" evidence="1">
    <location>
        <begin position="87"/>
        <end position="115"/>
    </location>
</feature>
<protein>
    <submittedName>
        <fullName evidence="3">Nucleoside recognition domain protein</fullName>
    </submittedName>
</protein>
<feature type="transmembrane region" description="Helical" evidence="1">
    <location>
        <begin position="6"/>
        <end position="28"/>
    </location>
</feature>
<dbReference type="PANTHER" id="PTHR38139:SF1">
    <property type="entry name" value="NUCLEOSIDE TRANSPORTER_FEOB GTPASE GATE DOMAIN-CONTAINING PROTEIN"/>
    <property type="match status" value="1"/>
</dbReference>
<dbReference type="InterPro" id="IPR011642">
    <property type="entry name" value="Gate_dom"/>
</dbReference>
<accession>F8AMW2</accession>
<keyword evidence="4" id="KW-1185">Reference proteome</keyword>
<dbReference type="EMBL" id="CP002792">
    <property type="protein sequence ID" value="AEH06085.1"/>
    <property type="molecule type" value="Genomic_DNA"/>
</dbReference>
<dbReference type="Proteomes" id="UP000009296">
    <property type="component" value="Chromosome"/>
</dbReference>
<feature type="transmembrane region" description="Helical" evidence="1">
    <location>
        <begin position="189"/>
        <end position="217"/>
    </location>
</feature>